<accession>A0A8S3UR68</accession>
<name>A0A8S3UR68_MYTED</name>
<evidence type="ECO:0008006" key="4">
    <source>
        <dbReference type="Google" id="ProtNLM"/>
    </source>
</evidence>
<evidence type="ECO:0000256" key="1">
    <source>
        <dbReference type="SAM" id="MobiDB-lite"/>
    </source>
</evidence>
<evidence type="ECO:0000313" key="2">
    <source>
        <dbReference type="EMBL" id="CAG2246386.1"/>
    </source>
</evidence>
<reference evidence="2" key="1">
    <citation type="submission" date="2021-03" db="EMBL/GenBank/DDBJ databases">
        <authorList>
            <person name="Bekaert M."/>
        </authorList>
    </citation>
    <scope>NUCLEOTIDE SEQUENCE</scope>
</reference>
<proteinExistence type="predicted"/>
<protein>
    <recommendedName>
        <fullName evidence="4">PiggyBac transposable element-derived protein 4 C-terminal zinc-ribbon domain-containing protein</fullName>
    </recommendedName>
</protein>
<evidence type="ECO:0000313" key="3">
    <source>
        <dbReference type="Proteomes" id="UP000683360"/>
    </source>
</evidence>
<keyword evidence="3" id="KW-1185">Reference proteome</keyword>
<feature type="compositionally biased region" description="Low complexity" evidence="1">
    <location>
        <begin position="106"/>
        <end position="119"/>
    </location>
</feature>
<dbReference type="AlphaFoldDB" id="A0A8S3UR68"/>
<comment type="caution">
    <text evidence="2">The sequence shown here is derived from an EMBL/GenBank/DDBJ whole genome shotgun (WGS) entry which is preliminary data.</text>
</comment>
<sequence>MSGPDRQSPDGTRNQQMRTVRLEHRQLGRITERHFPERIPDGKRKKCLVCAGTDRLKKSRIMWWCGTCKVGLCVGRCFNACFIDFKRAFDTLIHPGIERMTDASDDNMNNDSNNENPESMTKRGIVEDAGEEEECNQPATEPRRKRSTSIPVTRGRVDRLACPSGYKPVSNEDRRP</sequence>
<gene>
    <name evidence="2" type="ORF">MEDL_58361</name>
</gene>
<dbReference type="EMBL" id="CAJPWZ010002863">
    <property type="protein sequence ID" value="CAG2246386.1"/>
    <property type="molecule type" value="Genomic_DNA"/>
</dbReference>
<dbReference type="Proteomes" id="UP000683360">
    <property type="component" value="Unassembled WGS sequence"/>
</dbReference>
<organism evidence="2 3">
    <name type="scientific">Mytilus edulis</name>
    <name type="common">Blue mussel</name>
    <dbReference type="NCBI Taxonomy" id="6550"/>
    <lineage>
        <taxon>Eukaryota</taxon>
        <taxon>Metazoa</taxon>
        <taxon>Spiralia</taxon>
        <taxon>Lophotrochozoa</taxon>
        <taxon>Mollusca</taxon>
        <taxon>Bivalvia</taxon>
        <taxon>Autobranchia</taxon>
        <taxon>Pteriomorphia</taxon>
        <taxon>Mytilida</taxon>
        <taxon>Mytiloidea</taxon>
        <taxon>Mytilidae</taxon>
        <taxon>Mytilinae</taxon>
        <taxon>Mytilus</taxon>
    </lineage>
</organism>
<feature type="region of interest" description="Disordered" evidence="1">
    <location>
        <begin position="100"/>
        <end position="176"/>
    </location>
</feature>